<dbReference type="Proteomes" id="UP000275267">
    <property type="component" value="Unassembled WGS sequence"/>
</dbReference>
<gene>
    <name evidence="1" type="ORF">C2845_PM03G17370</name>
</gene>
<name>A0A3L6T8D6_PANMI</name>
<evidence type="ECO:0000313" key="1">
    <source>
        <dbReference type="EMBL" id="RLN34501.1"/>
    </source>
</evidence>
<comment type="caution">
    <text evidence="1">The sequence shown here is derived from an EMBL/GenBank/DDBJ whole genome shotgun (WGS) entry which is preliminary data.</text>
</comment>
<evidence type="ECO:0000313" key="2">
    <source>
        <dbReference type="Proteomes" id="UP000275267"/>
    </source>
</evidence>
<dbReference type="EMBL" id="PQIB02000002">
    <property type="protein sequence ID" value="RLN34501.1"/>
    <property type="molecule type" value="Genomic_DNA"/>
</dbReference>
<reference evidence="2" key="1">
    <citation type="journal article" date="2019" name="Nat. Commun.">
        <title>The genome of broomcorn millet.</title>
        <authorList>
            <person name="Zou C."/>
            <person name="Miki D."/>
            <person name="Li D."/>
            <person name="Tang Q."/>
            <person name="Xiao L."/>
            <person name="Rajput S."/>
            <person name="Deng P."/>
            <person name="Jia W."/>
            <person name="Huang R."/>
            <person name="Zhang M."/>
            <person name="Sun Y."/>
            <person name="Hu J."/>
            <person name="Fu X."/>
            <person name="Schnable P.S."/>
            <person name="Li F."/>
            <person name="Zhang H."/>
            <person name="Feng B."/>
            <person name="Zhu X."/>
            <person name="Liu R."/>
            <person name="Schnable J.C."/>
            <person name="Zhu J.-K."/>
            <person name="Zhang H."/>
        </authorList>
    </citation>
    <scope>NUCLEOTIDE SEQUENCE [LARGE SCALE GENOMIC DNA]</scope>
</reference>
<protein>
    <submittedName>
        <fullName evidence="1">Uncharacterized protein</fullName>
    </submittedName>
</protein>
<sequence>MVQANCSLSHWTNAGEKLQYEMLSYRLSTSARAGAAAATLRPCFPPSARAVQIGKSGDEGEMEV</sequence>
<keyword evidence="2" id="KW-1185">Reference proteome</keyword>
<accession>A0A3L6T8D6</accession>
<dbReference type="AlphaFoldDB" id="A0A3L6T8D6"/>
<proteinExistence type="predicted"/>
<organism evidence="1 2">
    <name type="scientific">Panicum miliaceum</name>
    <name type="common">Proso millet</name>
    <name type="synonym">Broomcorn millet</name>
    <dbReference type="NCBI Taxonomy" id="4540"/>
    <lineage>
        <taxon>Eukaryota</taxon>
        <taxon>Viridiplantae</taxon>
        <taxon>Streptophyta</taxon>
        <taxon>Embryophyta</taxon>
        <taxon>Tracheophyta</taxon>
        <taxon>Spermatophyta</taxon>
        <taxon>Magnoliopsida</taxon>
        <taxon>Liliopsida</taxon>
        <taxon>Poales</taxon>
        <taxon>Poaceae</taxon>
        <taxon>PACMAD clade</taxon>
        <taxon>Panicoideae</taxon>
        <taxon>Panicodae</taxon>
        <taxon>Paniceae</taxon>
        <taxon>Panicinae</taxon>
        <taxon>Panicum</taxon>
        <taxon>Panicum sect. Panicum</taxon>
    </lineage>
</organism>